<dbReference type="AlphaFoldDB" id="A0A399IZB8"/>
<dbReference type="Proteomes" id="UP000265848">
    <property type="component" value="Unassembled WGS sequence"/>
</dbReference>
<dbReference type="EMBL" id="QWJJ01000010">
    <property type="protein sequence ID" value="RII38304.1"/>
    <property type="molecule type" value="Genomic_DNA"/>
</dbReference>
<accession>A0A399IZB8</accession>
<dbReference type="OrthoDB" id="9780674at2"/>
<dbReference type="PANTHER" id="PTHR42110:SF1">
    <property type="entry name" value="L-ASPARAGINASE, PUTATIVE (AFU_ORTHOLOGUE AFUA_3G11890)-RELATED"/>
    <property type="match status" value="1"/>
</dbReference>
<evidence type="ECO:0000313" key="2">
    <source>
        <dbReference type="Proteomes" id="UP000265848"/>
    </source>
</evidence>
<gene>
    <name evidence="1" type="ORF">DL237_12350</name>
</gene>
<dbReference type="RefSeq" id="WP_119399377.1">
    <property type="nucleotide sequence ID" value="NZ_QWJJ01000010.1"/>
</dbReference>
<organism evidence="1 2">
    <name type="scientific">Pseudooceanicola sediminis</name>
    <dbReference type="NCBI Taxonomy" id="2211117"/>
    <lineage>
        <taxon>Bacteria</taxon>
        <taxon>Pseudomonadati</taxon>
        <taxon>Pseudomonadota</taxon>
        <taxon>Alphaproteobacteria</taxon>
        <taxon>Rhodobacterales</taxon>
        <taxon>Paracoccaceae</taxon>
        <taxon>Pseudooceanicola</taxon>
    </lineage>
</organism>
<dbReference type="SUPFAM" id="SSF56601">
    <property type="entry name" value="beta-lactamase/transpeptidase-like"/>
    <property type="match status" value="1"/>
</dbReference>
<dbReference type="InterPro" id="IPR010349">
    <property type="entry name" value="Asparaginase_II"/>
</dbReference>
<reference evidence="1 2" key="1">
    <citation type="submission" date="2018-08" db="EMBL/GenBank/DDBJ databases">
        <title>Pseudooceanicola sediminis CY03 in the family Rhodobacteracea.</title>
        <authorList>
            <person name="Zhang Y.-J."/>
        </authorList>
    </citation>
    <scope>NUCLEOTIDE SEQUENCE [LARGE SCALE GENOMIC DNA]</scope>
    <source>
        <strain evidence="1 2">CY03</strain>
    </source>
</reference>
<proteinExistence type="predicted"/>
<dbReference type="InterPro" id="IPR012338">
    <property type="entry name" value="Beta-lactam/transpept-like"/>
</dbReference>
<name>A0A399IZB8_9RHOB</name>
<dbReference type="PANTHER" id="PTHR42110">
    <property type="entry name" value="L-ASPARAGINASE, PUTATIVE (AFU_ORTHOLOGUE AFUA_3G11890)-RELATED"/>
    <property type="match status" value="1"/>
</dbReference>
<dbReference type="Pfam" id="PF06089">
    <property type="entry name" value="Asparaginase_II"/>
    <property type="match status" value="1"/>
</dbReference>
<keyword evidence="2" id="KW-1185">Reference proteome</keyword>
<evidence type="ECO:0000313" key="1">
    <source>
        <dbReference type="EMBL" id="RII38304.1"/>
    </source>
</evidence>
<sequence length="332" mass="34886">MTGAEKLVEVWRGPFCESVHYGHAAIVDSSGAVIRAWGDPDAMILPRSSCKMIQALPLIESGAADAAGLSEKQLALSCASHNGAAIHTDAVQGWLADMGMSDADFRCGPQMPDDVEAHHALIKSDSSPCQYHNNCSGKHSGFLTLNRHIGGGSEYVEPDHPVQKAVREAFESVTGMDSPGYGIDGCSAPNFATTLTGLARAMAFFANAHNGSTLREKAAARLTRAMAAFPEMVAGETRACTELMRAMNGRVAIKTGAEAVFVAIIPELGLGIALKIMDGGTRASECAITALLANLGVLDPNHPAARKRMNVPLLNRRGIDTGVIRPAPGFPA</sequence>
<protein>
    <submittedName>
        <fullName evidence="1">Asparaginase</fullName>
    </submittedName>
</protein>
<comment type="caution">
    <text evidence="1">The sequence shown here is derived from an EMBL/GenBank/DDBJ whole genome shotgun (WGS) entry which is preliminary data.</text>
</comment>